<name>A0A645H7A4_9ZZZZ</name>
<dbReference type="Gene3D" id="3.20.20.140">
    <property type="entry name" value="Metal-dependent hydrolases"/>
    <property type="match status" value="1"/>
</dbReference>
<dbReference type="InterPro" id="IPR011059">
    <property type="entry name" value="Metal-dep_hydrolase_composite"/>
</dbReference>
<evidence type="ECO:0000259" key="2">
    <source>
        <dbReference type="Pfam" id="PF01979"/>
    </source>
</evidence>
<dbReference type="EC" id="3.5.4.45" evidence="3"/>
<organism evidence="3">
    <name type="scientific">bioreactor metagenome</name>
    <dbReference type="NCBI Taxonomy" id="1076179"/>
    <lineage>
        <taxon>unclassified sequences</taxon>
        <taxon>metagenomes</taxon>
        <taxon>ecological metagenomes</taxon>
    </lineage>
</organism>
<dbReference type="AlphaFoldDB" id="A0A645H7A4"/>
<keyword evidence="1 3" id="KW-0378">Hydrolase</keyword>
<dbReference type="SUPFAM" id="SSF51338">
    <property type="entry name" value="Composite domain of metallo-dependent hydrolases"/>
    <property type="match status" value="1"/>
</dbReference>
<accession>A0A645H7A4</accession>
<dbReference type="Gene3D" id="2.30.40.10">
    <property type="entry name" value="Urease, subunit C, domain 1"/>
    <property type="match status" value="1"/>
</dbReference>
<proteinExistence type="predicted"/>
<dbReference type="GO" id="GO:0016810">
    <property type="term" value="F:hydrolase activity, acting on carbon-nitrogen (but not peptide) bonds"/>
    <property type="evidence" value="ECO:0007669"/>
    <property type="project" value="InterPro"/>
</dbReference>
<feature type="domain" description="Amidohydrolase-related" evidence="2">
    <location>
        <begin position="1"/>
        <end position="65"/>
    </location>
</feature>
<dbReference type="PANTHER" id="PTHR43794:SF11">
    <property type="entry name" value="AMIDOHYDROLASE-RELATED DOMAIN-CONTAINING PROTEIN"/>
    <property type="match status" value="1"/>
</dbReference>
<dbReference type="Pfam" id="PF01979">
    <property type="entry name" value="Amidohydro_1"/>
    <property type="match status" value="1"/>
</dbReference>
<reference evidence="3" key="1">
    <citation type="submission" date="2019-08" db="EMBL/GenBank/DDBJ databases">
        <authorList>
            <person name="Kucharzyk K."/>
            <person name="Murdoch R.W."/>
            <person name="Higgins S."/>
            <person name="Loffler F."/>
        </authorList>
    </citation>
    <scope>NUCLEOTIDE SEQUENCE</scope>
</reference>
<gene>
    <name evidence="3" type="primary">triA_3</name>
    <name evidence="3" type="ORF">SDC9_181461</name>
</gene>
<protein>
    <submittedName>
        <fullName evidence="3">Melamine deaminase</fullName>
        <ecNumber evidence="3">3.5.4.45</ecNumber>
    </submittedName>
</protein>
<dbReference type="InterPro" id="IPR050287">
    <property type="entry name" value="MTA/SAH_deaminase"/>
</dbReference>
<dbReference type="PANTHER" id="PTHR43794">
    <property type="entry name" value="AMINOHYDROLASE SSNA-RELATED"/>
    <property type="match status" value="1"/>
</dbReference>
<dbReference type="InterPro" id="IPR006680">
    <property type="entry name" value="Amidohydro-rel"/>
</dbReference>
<evidence type="ECO:0000256" key="1">
    <source>
        <dbReference type="ARBA" id="ARBA00022801"/>
    </source>
</evidence>
<comment type="caution">
    <text evidence="3">The sequence shown here is derived from an EMBL/GenBank/DDBJ whole genome shotgun (WGS) entry which is preliminary data.</text>
</comment>
<evidence type="ECO:0000313" key="3">
    <source>
        <dbReference type="EMBL" id="MPN33969.1"/>
    </source>
</evidence>
<sequence>MATRNGASVLGRDDIGVIAEGKKADMILVDWQKPHIAPVHKPDSALVYNANGNDVDTVIVDGQIVVRNKKSTLIDEKALIEECQNRIEFIKSKMAG</sequence>
<dbReference type="EMBL" id="VSSQ01086773">
    <property type="protein sequence ID" value="MPN33969.1"/>
    <property type="molecule type" value="Genomic_DNA"/>
</dbReference>